<dbReference type="Proteomes" id="UP000182227">
    <property type="component" value="Unassembled WGS sequence"/>
</dbReference>
<dbReference type="EMBL" id="LFOD01000031">
    <property type="protein sequence ID" value="KMV15381.1"/>
    <property type="molecule type" value="Genomic_DNA"/>
</dbReference>
<reference evidence="3 6" key="2">
    <citation type="submission" date="2015-06" db="EMBL/GenBank/DDBJ databases">
        <title>Genome sequence of Mycobacterium conceptionense strain MLE.</title>
        <authorList>
            <person name="Greninger A.L."/>
            <person name="Cunningham G."/>
            <person name="Chiu C.Y."/>
            <person name="Miller S."/>
        </authorList>
    </citation>
    <scope>NUCLEOTIDE SEQUENCE [LARGE SCALE GENOMIC DNA]</scope>
    <source>
        <strain evidence="3 6">MLE</strain>
    </source>
</reference>
<dbReference type="GeneID" id="44300127"/>
<organism evidence="3 6">
    <name type="scientific">Mycolicibacterium conceptionense</name>
    <dbReference type="NCBI Taxonomy" id="451644"/>
    <lineage>
        <taxon>Bacteria</taxon>
        <taxon>Bacillati</taxon>
        <taxon>Actinomycetota</taxon>
        <taxon>Actinomycetes</taxon>
        <taxon>Mycobacteriales</taxon>
        <taxon>Mycobacteriaceae</taxon>
        <taxon>Mycolicibacterium</taxon>
    </lineage>
</organism>
<evidence type="ECO:0000313" key="6">
    <source>
        <dbReference type="Proteomes" id="UP000037594"/>
    </source>
</evidence>
<gene>
    <name evidence="4" type="ORF">A5726_24570</name>
    <name evidence="3" type="ORF">ACT17_25425</name>
    <name evidence="5" type="ORF">AWB98_29680</name>
    <name evidence="2" type="ORF">BN970_03234</name>
</gene>
<feature type="region of interest" description="Disordered" evidence="1">
    <location>
        <begin position="36"/>
        <end position="60"/>
    </location>
</feature>
<dbReference type="EMBL" id="CTEF01000002">
    <property type="protein sequence ID" value="CQD15473.1"/>
    <property type="molecule type" value="Genomic_DNA"/>
</dbReference>
<dbReference type="Proteomes" id="UP000037594">
    <property type="component" value="Unassembled WGS sequence"/>
</dbReference>
<evidence type="ECO:0000313" key="4">
    <source>
        <dbReference type="EMBL" id="OBF14345.1"/>
    </source>
</evidence>
<dbReference type="Proteomes" id="UP000093779">
    <property type="component" value="Unassembled WGS sequence"/>
</dbReference>
<evidence type="ECO:0000256" key="1">
    <source>
        <dbReference type="SAM" id="MobiDB-lite"/>
    </source>
</evidence>
<evidence type="ECO:0000313" key="5">
    <source>
        <dbReference type="EMBL" id="ORV20108.1"/>
    </source>
</evidence>
<evidence type="ECO:0000313" key="7">
    <source>
        <dbReference type="Proteomes" id="UP000093779"/>
    </source>
</evidence>
<dbReference type="Proteomes" id="UP000193811">
    <property type="component" value="Unassembled WGS sequence"/>
</dbReference>
<sequence length="60" mass="6390">MSHLAEVMSMMAAPAAVLLMLRGYVIRQNRLAEAAERIEGSSRSITATSGRAGDGMPARE</sequence>
<reference evidence="4 7" key="4">
    <citation type="submission" date="2016-06" db="EMBL/GenBank/DDBJ databases">
        <authorList>
            <person name="Kjaerup R.B."/>
            <person name="Dalgaard T.S."/>
            <person name="Juul-Madsen H.R."/>
        </authorList>
    </citation>
    <scope>NUCLEOTIDE SEQUENCE [LARGE SCALE GENOMIC DNA]</scope>
    <source>
        <strain evidence="4 7">ACS1953</strain>
    </source>
</reference>
<evidence type="ECO:0000313" key="8">
    <source>
        <dbReference type="Proteomes" id="UP000182227"/>
    </source>
</evidence>
<reference evidence="2 8" key="1">
    <citation type="submission" date="2015-03" db="EMBL/GenBank/DDBJ databases">
        <authorList>
            <person name="Murphy D."/>
        </authorList>
    </citation>
    <scope>NUCLEOTIDE SEQUENCE [LARGE SCALE GENOMIC DNA]</scope>
    <source>
        <strain evidence="2 8">D16</strain>
    </source>
</reference>
<dbReference type="RefSeq" id="WP_019345034.1">
    <property type="nucleotide sequence ID" value="NZ_AGSZ01000223.1"/>
</dbReference>
<name>A0A0J8U1C9_9MYCO</name>
<dbReference type="EMBL" id="LQOP01000036">
    <property type="protein sequence ID" value="ORV20108.1"/>
    <property type="molecule type" value="Genomic_DNA"/>
</dbReference>
<evidence type="ECO:0000313" key="9">
    <source>
        <dbReference type="Proteomes" id="UP000193811"/>
    </source>
</evidence>
<dbReference type="EMBL" id="LZHX01000087">
    <property type="protein sequence ID" value="OBF14345.1"/>
    <property type="molecule type" value="Genomic_DNA"/>
</dbReference>
<evidence type="ECO:0000313" key="2">
    <source>
        <dbReference type="EMBL" id="CQD15473.1"/>
    </source>
</evidence>
<keyword evidence="9" id="KW-1185">Reference proteome</keyword>
<dbReference type="AlphaFoldDB" id="A0A0J8U1C9"/>
<protein>
    <submittedName>
        <fullName evidence="3">Uncharacterized protein</fullName>
    </submittedName>
</protein>
<accession>A0A0J8U1C9</accession>
<evidence type="ECO:0000313" key="3">
    <source>
        <dbReference type="EMBL" id="KMV15381.1"/>
    </source>
</evidence>
<proteinExistence type="predicted"/>
<dbReference type="PATRIC" id="fig|451644.5.peg.5236"/>
<reference evidence="5 9" key="3">
    <citation type="submission" date="2016-01" db="EMBL/GenBank/DDBJ databases">
        <title>The new phylogeny of the genus Mycobacterium.</title>
        <authorList>
            <person name="Tarcisio F."/>
            <person name="Conor M."/>
            <person name="Antonella G."/>
            <person name="Elisabetta G."/>
            <person name="Giulia F.S."/>
            <person name="Sara T."/>
            <person name="Anna F."/>
            <person name="Clotilde B."/>
            <person name="Roberto B."/>
            <person name="Veronica D.S."/>
            <person name="Fabio R."/>
            <person name="Monica P."/>
            <person name="Olivier J."/>
            <person name="Enrico T."/>
            <person name="Nicola S."/>
        </authorList>
    </citation>
    <scope>NUCLEOTIDE SEQUENCE [LARGE SCALE GENOMIC DNA]</scope>
    <source>
        <strain evidence="5 9">CCUG 50187</strain>
    </source>
</reference>